<dbReference type="Pfam" id="PF04235">
    <property type="entry name" value="DUF418"/>
    <property type="match status" value="1"/>
</dbReference>
<dbReference type="RefSeq" id="WP_124345833.1">
    <property type="nucleotide sequence ID" value="NZ_CP027706.1"/>
</dbReference>
<evidence type="ECO:0000256" key="1">
    <source>
        <dbReference type="SAM" id="Phobius"/>
    </source>
</evidence>
<feature type="transmembrane region" description="Helical" evidence="1">
    <location>
        <begin position="349"/>
        <end position="370"/>
    </location>
</feature>
<keyword evidence="1" id="KW-0812">Transmembrane</keyword>
<evidence type="ECO:0000313" key="4">
    <source>
        <dbReference type="Proteomes" id="UP000693952"/>
    </source>
</evidence>
<dbReference type="Proteomes" id="UP000693952">
    <property type="component" value="Chromosome"/>
</dbReference>
<keyword evidence="1" id="KW-1133">Transmembrane helix</keyword>
<keyword evidence="1" id="KW-0472">Membrane</keyword>
<feature type="transmembrane region" description="Helical" evidence="1">
    <location>
        <begin position="144"/>
        <end position="163"/>
    </location>
</feature>
<organism evidence="3 4">
    <name type="scientific">Pseudomonas sessilinigenes</name>
    <dbReference type="NCBI Taxonomy" id="658629"/>
    <lineage>
        <taxon>Bacteria</taxon>
        <taxon>Pseudomonadati</taxon>
        <taxon>Pseudomonadota</taxon>
        <taxon>Gammaproteobacteria</taxon>
        <taxon>Pseudomonadales</taxon>
        <taxon>Pseudomonadaceae</taxon>
        <taxon>Pseudomonas</taxon>
    </lineage>
</organism>
<feature type="transmembrane region" description="Helical" evidence="1">
    <location>
        <begin position="277"/>
        <end position="301"/>
    </location>
</feature>
<gene>
    <name evidence="3" type="ORF">KSS89_06465</name>
</gene>
<proteinExistence type="predicted"/>
<dbReference type="PANTHER" id="PTHR30590">
    <property type="entry name" value="INNER MEMBRANE PROTEIN"/>
    <property type="match status" value="1"/>
</dbReference>
<evidence type="ECO:0000259" key="2">
    <source>
        <dbReference type="Pfam" id="PF04235"/>
    </source>
</evidence>
<protein>
    <submittedName>
        <fullName evidence="3">DUF418 domain-containing protein</fullName>
    </submittedName>
</protein>
<dbReference type="PANTHER" id="PTHR30590:SF2">
    <property type="entry name" value="INNER MEMBRANE PROTEIN"/>
    <property type="match status" value="1"/>
</dbReference>
<feature type="transmembrane region" description="Helical" evidence="1">
    <location>
        <begin position="105"/>
        <end position="138"/>
    </location>
</feature>
<keyword evidence="4" id="KW-1185">Reference proteome</keyword>
<dbReference type="InterPro" id="IPR007349">
    <property type="entry name" value="DUF418"/>
</dbReference>
<dbReference type="InterPro" id="IPR052529">
    <property type="entry name" value="Bact_Transport_Assoc"/>
</dbReference>
<feature type="transmembrane region" description="Helical" evidence="1">
    <location>
        <begin position="20"/>
        <end position="37"/>
    </location>
</feature>
<name>A0ABX8MTZ8_9PSED</name>
<feature type="domain" description="DUF418" evidence="2">
    <location>
        <begin position="228"/>
        <end position="388"/>
    </location>
</feature>
<evidence type="ECO:0000313" key="3">
    <source>
        <dbReference type="EMBL" id="QXH41863.1"/>
    </source>
</evidence>
<accession>A0ABX8MTZ8</accession>
<dbReference type="EMBL" id="CP077074">
    <property type="protein sequence ID" value="QXH41863.1"/>
    <property type="molecule type" value="Genomic_DNA"/>
</dbReference>
<reference evidence="3" key="1">
    <citation type="submission" date="2021-06" db="EMBL/GenBank/DDBJ databases">
        <title>Updating the genus Pseudomonas: Description of 43 new species and partition of the Pseudomonas putida group.</title>
        <authorList>
            <person name="Girard L."/>
            <person name="Lood C."/>
            <person name="Vandamme P."/>
            <person name="Rokni-Zadeh H."/>
            <person name="van Noort V."/>
            <person name="Hofte M."/>
            <person name="Lavigne R."/>
            <person name="De Mot R."/>
        </authorList>
    </citation>
    <scope>NUCLEOTIDE SEQUENCE</scope>
    <source>
        <strain evidence="3">CMR12a</strain>
    </source>
</reference>
<feature type="transmembrane region" description="Helical" evidence="1">
    <location>
        <begin position="57"/>
        <end position="84"/>
    </location>
</feature>
<feature type="transmembrane region" description="Helical" evidence="1">
    <location>
        <begin position="321"/>
        <end position="343"/>
    </location>
</feature>
<sequence length="399" mass="43485">MTPARISGTQPARLQHVDALRGFALLGILAVNIWSFADPYYASPTSNPAYSSALDHLVRWLVSVFFEAKFYLLFSFLFGYSFTLQMSSAERSGASFVPRMWRRQLALLVIGLVHGALLFYGEILSLYALLGLILLALRGLSAKSAAVLALLLVIASTLMFLLLGGELLEIGLYTGTADGESVLKDMALGGSALETLAYNASHLLETASALWLLQGPSTLAMFLLGYVAGRKELLVAPYRFEPRLPWLLAFTLPLGLGGALLYGYWAAYAPGGGLELIGYGLSQLTAPLLSASYAMLLLKAFDSSLGQRLCRRLAPLGRMSLSNYLLQSVILCLLFTGYGLGLVNHLPPLALPLVVIAIYLVQMQLSALWLRHHQYGPCEWLLRAVTIGAWPNWSKPRQA</sequence>
<feature type="transmembrane region" description="Helical" evidence="1">
    <location>
        <begin position="246"/>
        <end position="265"/>
    </location>
</feature>